<evidence type="ECO:0000313" key="7">
    <source>
        <dbReference type="EMBL" id="AYG01658.1"/>
    </source>
</evidence>
<dbReference type="EMBL" id="CP032627">
    <property type="protein sequence ID" value="AYG01658.1"/>
    <property type="molecule type" value="Genomic_DNA"/>
</dbReference>
<gene>
    <name evidence="7" type="primary">rimI</name>
    <name evidence="7" type="ORF">D7I46_11690</name>
</gene>
<dbReference type="InterPro" id="IPR050680">
    <property type="entry name" value="YpeA/RimI_acetyltransf"/>
</dbReference>
<comment type="function">
    <text evidence="5">Acetylates the N-terminal alanine of ribosomal protein bS18.</text>
</comment>
<dbReference type="Gene3D" id="3.40.630.30">
    <property type="match status" value="1"/>
</dbReference>
<feature type="domain" description="N-acetyltransferase" evidence="6">
    <location>
        <begin position="1"/>
        <end position="151"/>
    </location>
</feature>
<dbReference type="OrthoDB" id="9794566at2"/>
<accession>A0A387BGB6</accession>
<dbReference type="Pfam" id="PF00583">
    <property type="entry name" value="Acetyltransf_1"/>
    <property type="match status" value="1"/>
</dbReference>
<dbReference type="KEGG" id="lact:D7I46_11690"/>
<evidence type="ECO:0000313" key="8">
    <source>
        <dbReference type="Proteomes" id="UP000269374"/>
    </source>
</evidence>
<dbReference type="GO" id="GO:0008999">
    <property type="term" value="F:protein-N-terminal-alanine acetyltransferase activity"/>
    <property type="evidence" value="ECO:0007669"/>
    <property type="project" value="UniProtKB-EC"/>
</dbReference>
<name>A0A387BGB6_9LACT</name>
<dbReference type="GO" id="GO:0005737">
    <property type="term" value="C:cytoplasm"/>
    <property type="evidence" value="ECO:0007669"/>
    <property type="project" value="UniProtKB-SubCell"/>
</dbReference>
<dbReference type="PROSITE" id="PS51186">
    <property type="entry name" value="GNAT"/>
    <property type="match status" value="1"/>
</dbReference>
<keyword evidence="4" id="KW-0012">Acyltransferase</keyword>
<protein>
    <recommendedName>
        <fullName evidence="5">[Ribosomal protein bS18]-alanine N-acetyltransferase</fullName>
        <ecNumber evidence="5">2.3.1.266</ecNumber>
    </recommendedName>
</protein>
<dbReference type="PANTHER" id="PTHR43420">
    <property type="entry name" value="ACETYLTRANSFERASE"/>
    <property type="match status" value="1"/>
</dbReference>
<evidence type="ECO:0000256" key="5">
    <source>
        <dbReference type="RuleBase" id="RU363094"/>
    </source>
</evidence>
<proteinExistence type="inferred from homology"/>
<evidence type="ECO:0000259" key="6">
    <source>
        <dbReference type="PROSITE" id="PS51186"/>
    </source>
</evidence>
<dbReference type="Proteomes" id="UP000269374">
    <property type="component" value="Chromosome"/>
</dbReference>
<keyword evidence="8" id="KW-1185">Reference proteome</keyword>
<dbReference type="CDD" id="cd04301">
    <property type="entry name" value="NAT_SF"/>
    <property type="match status" value="1"/>
</dbReference>
<reference evidence="7 8" key="1">
    <citation type="submission" date="2018-09" db="EMBL/GenBank/DDBJ databases">
        <title>Genome sequencing of strain 1JSPR-7.</title>
        <authorList>
            <person name="Heo J."/>
            <person name="Kim S.-J."/>
            <person name="Kwon S.-W."/>
        </authorList>
    </citation>
    <scope>NUCLEOTIDE SEQUENCE [LARGE SCALE GENOMIC DNA]</scope>
    <source>
        <strain evidence="7 8">1JSPR-7</strain>
    </source>
</reference>
<dbReference type="EC" id="2.3.1.266" evidence="5"/>
<dbReference type="InterPro" id="IPR006464">
    <property type="entry name" value="AcTrfase_RimI/Ard1"/>
</dbReference>
<dbReference type="SUPFAM" id="SSF55729">
    <property type="entry name" value="Acyl-CoA N-acyltransferases (Nat)"/>
    <property type="match status" value="1"/>
</dbReference>
<dbReference type="AlphaFoldDB" id="A0A387BGB6"/>
<evidence type="ECO:0000256" key="1">
    <source>
        <dbReference type="ARBA" id="ARBA00005395"/>
    </source>
</evidence>
<sequence length="151" mass="17615">MKIRRLTHEERCADKSLSVLTEIILGILLENYDETPWSAHYIATDLANVHSHYFLAELNERVIGFLAISSFMDEIEITNIAVLPEFQGHGVASQLLTELSVFTGTIFLEVRESNLVAQKLYEKFEFKTYHIRKNYYDNPRENALLMRKEQF</sequence>
<dbReference type="PANTHER" id="PTHR43420:SF44">
    <property type="entry name" value="ACETYLTRANSFERASE YPEA"/>
    <property type="match status" value="1"/>
</dbReference>
<dbReference type="InterPro" id="IPR000182">
    <property type="entry name" value="GNAT_dom"/>
</dbReference>
<evidence type="ECO:0000256" key="4">
    <source>
        <dbReference type="ARBA" id="ARBA00023315"/>
    </source>
</evidence>
<keyword evidence="3 7" id="KW-0808">Transferase</keyword>
<comment type="catalytic activity">
    <reaction evidence="5">
        <text>N-terminal L-alanyl-[ribosomal protein bS18] + acetyl-CoA = N-terminal N(alpha)-acetyl-L-alanyl-[ribosomal protein bS18] + CoA + H(+)</text>
        <dbReference type="Rhea" id="RHEA:43756"/>
        <dbReference type="Rhea" id="RHEA-COMP:10676"/>
        <dbReference type="Rhea" id="RHEA-COMP:10677"/>
        <dbReference type="ChEBI" id="CHEBI:15378"/>
        <dbReference type="ChEBI" id="CHEBI:57287"/>
        <dbReference type="ChEBI" id="CHEBI:57288"/>
        <dbReference type="ChEBI" id="CHEBI:64718"/>
        <dbReference type="ChEBI" id="CHEBI:83683"/>
        <dbReference type="EC" id="2.3.1.266"/>
    </reaction>
</comment>
<dbReference type="InterPro" id="IPR016181">
    <property type="entry name" value="Acyl_CoA_acyltransferase"/>
</dbReference>
<organism evidence="7 8">
    <name type="scientific">Lactococcus allomyrinae</name>
    <dbReference type="NCBI Taxonomy" id="2419773"/>
    <lineage>
        <taxon>Bacteria</taxon>
        <taxon>Bacillati</taxon>
        <taxon>Bacillota</taxon>
        <taxon>Bacilli</taxon>
        <taxon>Lactobacillales</taxon>
        <taxon>Streptococcaceae</taxon>
        <taxon>Lactococcus</taxon>
    </lineage>
</organism>
<dbReference type="RefSeq" id="WP_120773027.1">
    <property type="nucleotide sequence ID" value="NZ_CP032627.1"/>
</dbReference>
<evidence type="ECO:0000256" key="3">
    <source>
        <dbReference type="ARBA" id="ARBA00022679"/>
    </source>
</evidence>
<evidence type="ECO:0000256" key="2">
    <source>
        <dbReference type="ARBA" id="ARBA00022490"/>
    </source>
</evidence>
<comment type="similarity">
    <text evidence="1 5">Belongs to the acetyltransferase family. RimI subfamily.</text>
</comment>
<dbReference type="NCBIfam" id="TIGR01575">
    <property type="entry name" value="rimI"/>
    <property type="match status" value="1"/>
</dbReference>
<comment type="subcellular location">
    <subcellularLocation>
        <location evidence="5">Cytoplasm</location>
    </subcellularLocation>
</comment>
<keyword evidence="2 5" id="KW-0963">Cytoplasm</keyword>